<dbReference type="AlphaFoldDB" id="G5BSP8"/>
<name>G5BSP8_HETGA</name>
<reference evidence="1 2" key="1">
    <citation type="journal article" date="2011" name="Nature">
        <title>Genome sequencing reveals insights into physiology and longevity of the naked mole rat.</title>
        <authorList>
            <person name="Kim E.B."/>
            <person name="Fang X."/>
            <person name="Fushan A.A."/>
            <person name="Huang Z."/>
            <person name="Lobanov A.V."/>
            <person name="Han L."/>
            <person name="Marino S.M."/>
            <person name="Sun X."/>
            <person name="Turanov A.A."/>
            <person name="Yang P."/>
            <person name="Yim S.H."/>
            <person name="Zhao X."/>
            <person name="Kasaikina M.V."/>
            <person name="Stoletzki N."/>
            <person name="Peng C."/>
            <person name="Polak P."/>
            <person name="Xiong Z."/>
            <person name="Kiezun A."/>
            <person name="Zhu Y."/>
            <person name="Chen Y."/>
            <person name="Kryukov G.V."/>
            <person name="Zhang Q."/>
            <person name="Peshkin L."/>
            <person name="Yang L."/>
            <person name="Bronson R.T."/>
            <person name="Buffenstein R."/>
            <person name="Wang B."/>
            <person name="Han C."/>
            <person name="Li Q."/>
            <person name="Chen L."/>
            <person name="Zhao W."/>
            <person name="Sunyaev S.R."/>
            <person name="Park T.J."/>
            <person name="Zhang G."/>
            <person name="Wang J."/>
            <person name="Gladyshev V.N."/>
        </authorList>
    </citation>
    <scope>NUCLEOTIDE SEQUENCE [LARGE SCALE GENOMIC DNA]</scope>
</reference>
<gene>
    <name evidence="1" type="ORF">GW7_01523</name>
</gene>
<proteinExistence type="predicted"/>
<dbReference type="InParanoid" id="G5BSP8"/>
<organism evidence="1 2">
    <name type="scientific">Heterocephalus glaber</name>
    <name type="common">Naked mole rat</name>
    <dbReference type="NCBI Taxonomy" id="10181"/>
    <lineage>
        <taxon>Eukaryota</taxon>
        <taxon>Metazoa</taxon>
        <taxon>Chordata</taxon>
        <taxon>Craniata</taxon>
        <taxon>Vertebrata</taxon>
        <taxon>Euteleostomi</taxon>
        <taxon>Mammalia</taxon>
        <taxon>Eutheria</taxon>
        <taxon>Euarchontoglires</taxon>
        <taxon>Glires</taxon>
        <taxon>Rodentia</taxon>
        <taxon>Hystricomorpha</taxon>
        <taxon>Bathyergidae</taxon>
        <taxon>Heterocephalus</taxon>
    </lineage>
</organism>
<evidence type="ECO:0000313" key="2">
    <source>
        <dbReference type="Proteomes" id="UP000006813"/>
    </source>
</evidence>
<evidence type="ECO:0000313" key="1">
    <source>
        <dbReference type="EMBL" id="EHB12309.1"/>
    </source>
</evidence>
<protein>
    <submittedName>
        <fullName evidence="1">Uncharacterized protein</fullName>
    </submittedName>
</protein>
<accession>G5BSP8</accession>
<dbReference type="EMBL" id="JH171648">
    <property type="protein sequence ID" value="EHB12309.1"/>
    <property type="molecule type" value="Genomic_DNA"/>
</dbReference>
<sequence length="74" mass="8170">MSGSPSSIRKSPSHLCSGASARCRQTELYSARFCRTFVPFPYYPIIFRLQHSAALQQMDQTGGERAAVPTCLTT</sequence>
<dbReference type="Proteomes" id="UP000006813">
    <property type="component" value="Unassembled WGS sequence"/>
</dbReference>